<keyword evidence="1" id="KW-0597">Phosphoprotein</keyword>
<dbReference type="AlphaFoldDB" id="A0A100JK53"/>
<organism evidence="4 5">
    <name type="scientific">Streptomyces scabiei</name>
    <dbReference type="NCBI Taxonomy" id="1930"/>
    <lineage>
        <taxon>Bacteria</taxon>
        <taxon>Bacillati</taxon>
        <taxon>Actinomycetota</taxon>
        <taxon>Actinomycetes</taxon>
        <taxon>Kitasatosporales</taxon>
        <taxon>Streptomycetaceae</taxon>
        <taxon>Streptomyces</taxon>
    </lineage>
</organism>
<reference evidence="5" key="3">
    <citation type="submission" date="2016-02" db="EMBL/GenBank/DDBJ databases">
        <title>Draft genome of pathogenic Streptomyces sp. in Japan.</title>
        <authorList>
            <person name="Tomihama T."/>
            <person name="Ikenaga M."/>
            <person name="Sakai M."/>
            <person name="Okubo T."/>
            <person name="Ikeda S."/>
        </authorList>
    </citation>
    <scope>NUCLEOTIDE SEQUENCE [LARGE SCALE GENOMIC DNA]</scope>
    <source>
        <strain evidence="5">S58</strain>
    </source>
</reference>
<feature type="region of interest" description="Disordered" evidence="2">
    <location>
        <begin position="363"/>
        <end position="394"/>
    </location>
</feature>
<dbReference type="Gene3D" id="2.60.200.20">
    <property type="match status" value="1"/>
</dbReference>
<evidence type="ECO:0000256" key="1">
    <source>
        <dbReference type="ARBA" id="ARBA00022553"/>
    </source>
</evidence>
<evidence type="ECO:0000313" key="4">
    <source>
        <dbReference type="EMBL" id="GAQ61034.1"/>
    </source>
</evidence>
<dbReference type="InterPro" id="IPR008984">
    <property type="entry name" value="SMAD_FHA_dom_sf"/>
</dbReference>
<dbReference type="PROSITE" id="PS50006">
    <property type="entry name" value="FHA_DOMAIN"/>
    <property type="match status" value="1"/>
</dbReference>
<evidence type="ECO:0000259" key="3">
    <source>
        <dbReference type="PROSITE" id="PS50006"/>
    </source>
</evidence>
<dbReference type="InterPro" id="IPR000253">
    <property type="entry name" value="FHA_dom"/>
</dbReference>
<name>A0A100JK53_STRSC</name>
<sequence>MDTGNGSGGHTGTRLSLDAMTADFVVDVANVVREQGLINERPADLSRLTRLADALAVFARDDSVRIYGVCDRSLLHDTHLTAAERALLARWAAEGLLEVRPVADPRLLEIVEALDMPAVTCDNFADRIPDHPWIAGNTDSFLRPVPDTSGLGIAVLPRVMPTPQEWQISRKREESDLLAYGLYDRRGPGVRRDLLSTVWRCPEADCPLFGTGRTTDQPLPRRRRGRVWCPTHELVLAPVGTTRDRVQLKVRVDETVRTRFVVPLGAEVAVGRAPARQDGVALAPWLGLAARTWMSRGHITVAFTDGRVRVRDTSSNGTVISRTGDDDVRLRRDGTWILRPGQLVLLHETVALELSGRQYVFERTPAEPPRPLTPADTGPTMLRPRPPRGRGGRG</sequence>
<evidence type="ECO:0000256" key="2">
    <source>
        <dbReference type="SAM" id="MobiDB-lite"/>
    </source>
</evidence>
<feature type="compositionally biased region" description="Basic residues" evidence="2">
    <location>
        <begin position="385"/>
        <end position="394"/>
    </location>
</feature>
<dbReference type="EMBL" id="BCMM01000004">
    <property type="protein sequence ID" value="GAQ61034.1"/>
    <property type="molecule type" value="Genomic_DNA"/>
</dbReference>
<protein>
    <recommendedName>
        <fullName evidence="3">FHA domain-containing protein</fullName>
    </recommendedName>
</protein>
<feature type="domain" description="FHA" evidence="3">
    <location>
        <begin position="268"/>
        <end position="321"/>
    </location>
</feature>
<reference evidence="4 5" key="2">
    <citation type="journal article" date="2016" name="Genome Announc.">
        <title>Draft Genome Sequences of Streptomyces scabiei S58, Streptomyces turgidiscabies T45, and Streptomyces acidiscabies a10, the Pathogens of Potato Common Scab, Isolated in Japan.</title>
        <authorList>
            <person name="Tomihama T."/>
            <person name="Nishi Y."/>
            <person name="Sakai M."/>
            <person name="Ikenaga M."/>
            <person name="Okubo T."/>
            <person name="Ikeda S."/>
        </authorList>
    </citation>
    <scope>NUCLEOTIDE SEQUENCE [LARGE SCALE GENOMIC DNA]</scope>
    <source>
        <strain evidence="4 5">S58</strain>
    </source>
</reference>
<evidence type="ECO:0000313" key="5">
    <source>
        <dbReference type="Proteomes" id="UP000067448"/>
    </source>
</evidence>
<gene>
    <name evidence="4" type="ORF">SsS58_01377</name>
</gene>
<dbReference type="SUPFAM" id="SSF49879">
    <property type="entry name" value="SMAD/FHA domain"/>
    <property type="match status" value="1"/>
</dbReference>
<dbReference type="RefSeq" id="WP_059079070.1">
    <property type="nucleotide sequence ID" value="NZ_BCMM01000004.1"/>
</dbReference>
<dbReference type="OrthoDB" id="3971424at2"/>
<reference evidence="5" key="1">
    <citation type="submission" date="2015-11" db="EMBL/GenBank/DDBJ databases">
        <authorList>
            <consortium name="Cross-ministerial Strategic Innovation Promotion Program (SIP) consortium"/>
            <person name="Tomihama T."/>
            <person name="Ikenaga M."/>
            <person name="Sakai M."/>
            <person name="Okubo T."/>
            <person name="Ikeda S."/>
        </authorList>
    </citation>
    <scope>NUCLEOTIDE SEQUENCE [LARGE SCALE GENOMIC DNA]</scope>
    <source>
        <strain evidence="5">S58</strain>
    </source>
</reference>
<dbReference type="Proteomes" id="UP000067448">
    <property type="component" value="Unassembled WGS sequence"/>
</dbReference>
<proteinExistence type="predicted"/>
<comment type="caution">
    <text evidence="4">The sequence shown here is derived from an EMBL/GenBank/DDBJ whole genome shotgun (WGS) entry which is preliminary data.</text>
</comment>
<accession>A0A100JK53</accession>